<dbReference type="Pfam" id="PF13732">
    <property type="entry name" value="DrrA1-3_C"/>
    <property type="match status" value="1"/>
</dbReference>
<feature type="transmembrane region" description="Helical" evidence="5">
    <location>
        <begin position="40"/>
        <end position="61"/>
    </location>
</feature>
<reference evidence="8" key="1">
    <citation type="submission" date="2005-03" db="EMBL/GenBank/DDBJ databases">
        <title>Comparison of the complete genome sequences of Rhodococcus erythropolis PR4 and Rhodococcus opacus B4.</title>
        <authorList>
            <person name="Takarada H."/>
            <person name="Sekine M."/>
            <person name="Hosoyama A."/>
            <person name="Yamada R."/>
            <person name="Fujisawa T."/>
            <person name="Omata S."/>
            <person name="Shimizu A."/>
            <person name="Tsukatani N."/>
            <person name="Tanikawa S."/>
            <person name="Fujita N."/>
            <person name="Harayama S."/>
        </authorList>
    </citation>
    <scope>NUCLEOTIDE SEQUENCE [LARGE SCALE GENOMIC DNA]</scope>
    <source>
        <strain evidence="8">PR4 / NBRC 100887</strain>
    </source>
</reference>
<evidence type="ECO:0000313" key="8">
    <source>
        <dbReference type="Proteomes" id="UP000002204"/>
    </source>
</evidence>
<dbReference type="HOGENOM" id="CLU_551930_0_0_11"/>
<feature type="domain" description="ABC transporter" evidence="6">
    <location>
        <begin position="201"/>
        <end position="428"/>
    </location>
</feature>
<dbReference type="SUPFAM" id="SSF52540">
    <property type="entry name" value="P-loop containing nucleoside triphosphate hydrolases"/>
    <property type="match status" value="1"/>
</dbReference>
<keyword evidence="3" id="KW-0547">Nucleotide-binding</keyword>
<sequence length="494" mass="54411">MPESNLIDRYQAHRTRRFLQNEETFRHWLPNWRTRRRRRMLVIALGVLFATMVAIGIACLFNPLFAVAWPVLTLLFLPTWSSLQVVSGRQGDAPRHALDEWEIQQRNDARSVGLSVTQSLVFIVAIFLIFTSSVQWNVERLPYSGGLLALTAMLIGACTPAMFSRGPIQTRIRLIPKSSTSDPYFRSAPLDRWEGPMSATLTIDGISKRYGDVVALDNLSFEVRPGEIFGFVGSNGAGKTTTMRIALGVLGADSGEVRLGGKPVDLDVRRTIGYMPEERGLYPKMKVGAQLSYLAELHGLSKADAHAATERWTERLGIAERVKDTVDSLSLGNQQRVQLAAALVHDPAVLVLDEPFSGLDPVAVDVMSDVLVEKARTGVPVIFSSHQLDLVERLCDRVGIISRGSMREIGTVDELRGKGDGRIEVFAPDAPVGWAHHLIGVTTLSHLDGRTLLSVDGTADDQQILHAALKTGPVHEFTLRRPSLTDLFREVVAA</sequence>
<keyword evidence="2" id="KW-0813">Transport</keyword>
<dbReference type="InterPro" id="IPR017871">
    <property type="entry name" value="ABC_transporter-like_CS"/>
</dbReference>
<name>C0ZML5_RHOE4</name>
<evidence type="ECO:0000256" key="5">
    <source>
        <dbReference type="SAM" id="Phobius"/>
    </source>
</evidence>
<keyword evidence="5" id="KW-1133">Transmembrane helix</keyword>
<evidence type="ECO:0000313" key="7">
    <source>
        <dbReference type="EMBL" id="BAH35273.1"/>
    </source>
</evidence>
<evidence type="ECO:0000259" key="6">
    <source>
        <dbReference type="PROSITE" id="PS50893"/>
    </source>
</evidence>
<evidence type="ECO:0000256" key="3">
    <source>
        <dbReference type="ARBA" id="ARBA00022741"/>
    </source>
</evidence>
<proteinExistence type="inferred from homology"/>
<dbReference type="Pfam" id="PF00005">
    <property type="entry name" value="ABC_tran"/>
    <property type="match status" value="1"/>
</dbReference>
<reference evidence="7 8" key="2">
    <citation type="journal article" date="2006" name="Environ. Microbiol.">
        <title>Sequence analysis of three plasmids harboured in Rhodococcus erythropolis strain PR4.</title>
        <authorList>
            <person name="Sekine M."/>
            <person name="Tanikawa S."/>
            <person name="Omata S."/>
            <person name="Saito M."/>
            <person name="Fujisawa T."/>
            <person name="Tsukatani N."/>
            <person name="Tajima T."/>
            <person name="Sekigawa T."/>
            <person name="Kosugi H."/>
            <person name="Matsuo Y."/>
            <person name="Nishiko R."/>
            <person name="Imamura K."/>
            <person name="Ito M."/>
            <person name="Narita H."/>
            <person name="Tago S."/>
            <person name="Fujita N."/>
            <person name="Harayama S."/>
        </authorList>
    </citation>
    <scope>NUCLEOTIDE SEQUENCE [LARGE SCALE GENOMIC DNA]</scope>
    <source>
        <strain evidence="8">PR4 / NBRC 100887</strain>
    </source>
</reference>
<dbReference type="InterPro" id="IPR027417">
    <property type="entry name" value="P-loop_NTPase"/>
</dbReference>
<dbReference type="PANTHER" id="PTHR43335:SF4">
    <property type="entry name" value="ABC TRANSPORTER, ATP-BINDING PROTEIN"/>
    <property type="match status" value="1"/>
</dbReference>
<dbReference type="EMBL" id="AP008957">
    <property type="protein sequence ID" value="BAH35273.1"/>
    <property type="molecule type" value="Genomic_DNA"/>
</dbReference>
<dbReference type="SMART" id="SM00382">
    <property type="entry name" value="AAA"/>
    <property type="match status" value="1"/>
</dbReference>
<dbReference type="GO" id="GO:0016887">
    <property type="term" value="F:ATP hydrolysis activity"/>
    <property type="evidence" value="ECO:0007669"/>
    <property type="project" value="InterPro"/>
</dbReference>
<organism evidence="7 8">
    <name type="scientific">Rhodococcus erythropolis (strain PR4 / NBRC 100887)</name>
    <dbReference type="NCBI Taxonomy" id="234621"/>
    <lineage>
        <taxon>Bacteria</taxon>
        <taxon>Bacillati</taxon>
        <taxon>Actinomycetota</taxon>
        <taxon>Actinomycetes</taxon>
        <taxon>Mycobacteriales</taxon>
        <taxon>Nocardiaceae</taxon>
        <taxon>Rhodococcus</taxon>
        <taxon>Rhodococcus erythropolis group</taxon>
    </lineage>
</organism>
<dbReference type="PANTHER" id="PTHR43335">
    <property type="entry name" value="ABC TRANSPORTER, ATP-BINDING PROTEIN"/>
    <property type="match status" value="1"/>
</dbReference>
<protein>
    <submittedName>
        <fullName evidence="7">Putative ABC transporter ATP-binding protein</fullName>
    </submittedName>
</protein>
<keyword evidence="5" id="KW-0472">Membrane</keyword>
<dbReference type="KEGG" id="rer:RER_45650"/>
<dbReference type="Proteomes" id="UP000002204">
    <property type="component" value="Chromosome"/>
</dbReference>
<dbReference type="GO" id="GO:0005524">
    <property type="term" value="F:ATP binding"/>
    <property type="evidence" value="ECO:0007669"/>
    <property type="project" value="UniProtKB-KW"/>
</dbReference>
<keyword evidence="5" id="KW-0812">Transmembrane</keyword>
<gene>
    <name evidence="7" type="ordered locus">RER_45650</name>
</gene>
<keyword evidence="4 7" id="KW-0067">ATP-binding</keyword>
<evidence type="ECO:0000256" key="2">
    <source>
        <dbReference type="ARBA" id="ARBA00022448"/>
    </source>
</evidence>
<dbReference type="PROSITE" id="PS50893">
    <property type="entry name" value="ABC_TRANSPORTER_2"/>
    <property type="match status" value="1"/>
</dbReference>
<feature type="transmembrane region" description="Helical" evidence="5">
    <location>
        <begin position="112"/>
        <end position="131"/>
    </location>
</feature>
<feature type="transmembrane region" description="Helical" evidence="5">
    <location>
        <begin position="143"/>
        <end position="163"/>
    </location>
</feature>
<dbReference type="eggNOG" id="COG4152">
    <property type="taxonomic scope" value="Bacteria"/>
</dbReference>
<accession>C0ZML5</accession>
<dbReference type="PROSITE" id="PS00211">
    <property type="entry name" value="ABC_TRANSPORTER_1"/>
    <property type="match status" value="1"/>
</dbReference>
<dbReference type="AlphaFoldDB" id="C0ZML5"/>
<dbReference type="InterPro" id="IPR003593">
    <property type="entry name" value="AAA+_ATPase"/>
</dbReference>
<dbReference type="InterPro" id="IPR003439">
    <property type="entry name" value="ABC_transporter-like_ATP-bd"/>
</dbReference>
<comment type="similarity">
    <text evidence="1">Belongs to the ABC transporter superfamily.</text>
</comment>
<dbReference type="InterPro" id="IPR025302">
    <property type="entry name" value="DrrA1/2-like_C"/>
</dbReference>
<evidence type="ECO:0000256" key="1">
    <source>
        <dbReference type="ARBA" id="ARBA00005417"/>
    </source>
</evidence>
<evidence type="ECO:0000256" key="4">
    <source>
        <dbReference type="ARBA" id="ARBA00022840"/>
    </source>
</evidence>
<dbReference type="Gene3D" id="3.40.50.300">
    <property type="entry name" value="P-loop containing nucleotide triphosphate hydrolases"/>
    <property type="match status" value="1"/>
</dbReference>